<protein>
    <submittedName>
        <fullName evidence="1">Uncharacterized protein</fullName>
    </submittedName>
</protein>
<name>A0A4P7D238_9BURK</name>
<reference evidence="1 2" key="1">
    <citation type="submission" date="2019-03" db="EMBL/GenBank/DDBJ databases">
        <title>Paraburkholderia sp. 7MH5, isolated from subtropical forest soil.</title>
        <authorList>
            <person name="Gao Z.-H."/>
            <person name="Qiu L.-H."/>
        </authorList>
    </citation>
    <scope>NUCLEOTIDE SEQUENCE [LARGE SCALE GENOMIC DNA]</scope>
    <source>
        <strain evidence="1 2">7MH5</strain>
    </source>
</reference>
<accession>A0A4P7D238</accession>
<dbReference type="KEGG" id="ppai:E1956_26025"/>
<dbReference type="OrthoDB" id="5677241at2"/>
<evidence type="ECO:0000313" key="1">
    <source>
        <dbReference type="EMBL" id="QBR00494.1"/>
    </source>
</evidence>
<sequence>MDYGVYSVKSVADSKIKSLIRDHKSFVIEDIDRTNFSEAVSHIEKMIEDEGLRCRVYTKGRAAAVAAAAIPVAPTVIGGWAAGIGIAAHNLVTFNPDYEIAKNMIMGTLTIEYKK</sequence>
<organism evidence="1 2">
    <name type="scientific">Paraburkholderia pallida</name>
    <dbReference type="NCBI Taxonomy" id="2547399"/>
    <lineage>
        <taxon>Bacteria</taxon>
        <taxon>Pseudomonadati</taxon>
        <taxon>Pseudomonadota</taxon>
        <taxon>Betaproteobacteria</taxon>
        <taxon>Burkholderiales</taxon>
        <taxon>Burkholderiaceae</taxon>
        <taxon>Paraburkholderia</taxon>
    </lineage>
</organism>
<proteinExistence type="predicted"/>
<evidence type="ECO:0000313" key="2">
    <source>
        <dbReference type="Proteomes" id="UP000295727"/>
    </source>
</evidence>
<gene>
    <name evidence="1" type="ORF">E1956_26025</name>
</gene>
<dbReference type="RefSeq" id="WP_134754188.1">
    <property type="nucleotide sequence ID" value="NZ_CP038149.1"/>
</dbReference>
<dbReference type="AlphaFoldDB" id="A0A4P7D238"/>
<keyword evidence="2" id="KW-1185">Reference proteome</keyword>
<dbReference type="Proteomes" id="UP000295727">
    <property type="component" value="Chromosome 2"/>
</dbReference>
<dbReference type="EMBL" id="CP038149">
    <property type="protein sequence ID" value="QBR00494.1"/>
    <property type="molecule type" value="Genomic_DNA"/>
</dbReference>